<dbReference type="GO" id="GO:0005737">
    <property type="term" value="C:cytoplasm"/>
    <property type="evidence" value="ECO:0007669"/>
    <property type="project" value="UniProtKB-ARBA"/>
</dbReference>
<evidence type="ECO:0000256" key="1">
    <source>
        <dbReference type="SAM" id="MobiDB-lite"/>
    </source>
</evidence>
<dbReference type="InterPro" id="IPR002999">
    <property type="entry name" value="Tudor"/>
</dbReference>
<feature type="domain" description="Tudor" evidence="2">
    <location>
        <begin position="921"/>
        <end position="979"/>
    </location>
</feature>
<organism evidence="3">
    <name type="scientific">Culicoides sonorensis</name>
    <name type="common">Biting midge</name>
    <dbReference type="NCBI Taxonomy" id="179676"/>
    <lineage>
        <taxon>Eukaryota</taxon>
        <taxon>Metazoa</taxon>
        <taxon>Ecdysozoa</taxon>
        <taxon>Arthropoda</taxon>
        <taxon>Hexapoda</taxon>
        <taxon>Insecta</taxon>
        <taxon>Pterygota</taxon>
        <taxon>Neoptera</taxon>
        <taxon>Endopterygota</taxon>
        <taxon>Diptera</taxon>
        <taxon>Nematocera</taxon>
        <taxon>Chironomoidea</taxon>
        <taxon>Ceratopogonidae</taxon>
        <taxon>Ceratopogoninae</taxon>
        <taxon>Culicoides</taxon>
        <taxon>Monoculicoides</taxon>
    </lineage>
</organism>
<dbReference type="AlphaFoldDB" id="A0A336MTU0"/>
<dbReference type="Gene3D" id="2.30.30.140">
    <property type="match status" value="2"/>
</dbReference>
<dbReference type="Gene3D" id="3.30.160.20">
    <property type="match status" value="1"/>
</dbReference>
<sequence length="1072" mass="123063">MSLTAEQKEGVEILVKICKCCKDPPSVTQLMKDFIELERKPLNTTGFRSLPELLQASNKFDLINRGNDIFVNLRSESPQYGNDKSYKKKNRDSVPSKTNPYIAAQRKKPTQSNRTNSNYIRPLQTGSIQMVPFVQTVPYYGNNKTGTPQYPQISNPELLQQMHTPQYPHSKPIYSQYPKQFPITKNHVKSFAKNDQHMNIQPITARSPVMMKPSVQDRLANIKRSVSKEETIPTTIDNNNVKNKHNLLSKDIPLEWWATENMSVIDRLEQYCILKQLPPPNYTYFKVKEGKLYKVQCRVTIEDTTYSTYPEDFDTKEQARIVCAAKAVDGIKLKQENTQYPPFQGDRHDLACKIYEIVNSHKTGVILKEIPNLFRSSYNFTISSDFHNIIKNEYVDFFIVEQSVDQEIVFANENAILSRFNSEISVTPTSDDENPNLHPPQIELPWDQKAWNILITLPESTAIWCNLLGPEFYEARVALYDEIELSGVTDHPQEILINAYYIAIVHQCPHRIKAIEQKTDKSKILCLFIDTGEQEWLETDQLYICDAKFLQLPAQAIPLSLEGLHVFNSLSNIEHAFMDLYEKVLVAKIHTTEEQYRRNKKFIEVTLFDTSTEYDVNINDNILQKIMENVIKPTKLNVGCNFMIITNVSDSGIITGYLKGDGYMNLIKQEIKRLVLDEGRLQECSIAISDVDENELYLVYDKTLAQFIRVKVLSKNNDDEITVHLIDYGTDSVITKSELYRLAILSKALQVLPAQAIQMKLYNVNTSVGKDSVSLLRGLLNSNKTCLVKVNEFTKDLSESALVTIYFRASNGVLQCANDAVSTQTRLTSLGSSDDLETQLSSDINSNEYSFKKIDETHKNIPQLPTARIPLVKEKFSVRVILSQSPKMFFIQPLDMQKKFETLVNKMQKYYETMKDPLDPVTIKEHYLYAAYRESTKEWCRAKLLNRYSEDCNKVYFPDYANIDVVSIKNLRELPNEFRELPEQAVQAKLYGIKSKSNSGYSSEAAHRFIELTKNKTFESIVMGVDAIPDSYDRVVNLDLIERNLDDNDPVFIREILIMEQLAVPCPEESTK</sequence>
<name>A0A336MTU0_CULSO</name>
<protein>
    <submittedName>
        <fullName evidence="3">CSON004633 protein</fullName>
    </submittedName>
</protein>
<dbReference type="SMART" id="SM00333">
    <property type="entry name" value="TUDOR"/>
    <property type="match status" value="3"/>
</dbReference>
<dbReference type="VEuPathDB" id="VectorBase:CSON004633"/>
<evidence type="ECO:0000313" key="3">
    <source>
        <dbReference type="EMBL" id="SSX32203.1"/>
    </source>
</evidence>
<dbReference type="OMA" id="LYQLENW"/>
<dbReference type="EMBL" id="UFQT01001947">
    <property type="protein sequence ID" value="SSX32203.1"/>
    <property type="molecule type" value="Genomic_DNA"/>
</dbReference>
<dbReference type="InterPro" id="IPR035437">
    <property type="entry name" value="SNase_OB-fold_sf"/>
</dbReference>
<dbReference type="SUPFAM" id="SSF54768">
    <property type="entry name" value="dsRNA-binding domain-like"/>
    <property type="match status" value="1"/>
</dbReference>
<evidence type="ECO:0000259" key="2">
    <source>
        <dbReference type="SMART" id="SM00333"/>
    </source>
</evidence>
<feature type="domain" description="Tudor" evidence="2">
    <location>
        <begin position="689"/>
        <end position="747"/>
    </location>
</feature>
<dbReference type="SUPFAM" id="SSF63748">
    <property type="entry name" value="Tudor/PWWP/MBT"/>
    <property type="match status" value="3"/>
</dbReference>
<dbReference type="PANTHER" id="PTHR22948:SF77">
    <property type="entry name" value="SERINE_THREONINE-PROTEIN KINASE 31-LIKE ISOFORM X1"/>
    <property type="match status" value="1"/>
</dbReference>
<dbReference type="InterPro" id="IPR050621">
    <property type="entry name" value="Tudor_domain_containing"/>
</dbReference>
<proteinExistence type="predicted"/>
<dbReference type="PANTHER" id="PTHR22948">
    <property type="entry name" value="TUDOR DOMAIN CONTAINING PROTEIN"/>
    <property type="match status" value="1"/>
</dbReference>
<reference evidence="3" key="1">
    <citation type="submission" date="2018-07" db="EMBL/GenBank/DDBJ databases">
        <authorList>
            <person name="Quirk P.G."/>
            <person name="Krulwich T.A."/>
        </authorList>
    </citation>
    <scope>NUCLEOTIDE SEQUENCE</scope>
</reference>
<accession>A0A336MTU0</accession>
<dbReference type="Gene3D" id="2.40.50.90">
    <property type="match status" value="2"/>
</dbReference>
<feature type="region of interest" description="Disordered" evidence="1">
    <location>
        <begin position="75"/>
        <end position="118"/>
    </location>
</feature>
<gene>
    <name evidence="3" type="primary">CSON004633</name>
</gene>
<feature type="domain" description="Tudor" evidence="2">
    <location>
        <begin position="493"/>
        <end position="550"/>
    </location>
</feature>
<dbReference type="Pfam" id="PF00567">
    <property type="entry name" value="TUDOR"/>
    <property type="match status" value="2"/>
</dbReference>
<dbReference type="CDD" id="cd20379">
    <property type="entry name" value="Tudor_dTUD-like"/>
    <property type="match status" value="1"/>
</dbReference>